<keyword evidence="7" id="KW-1185">Reference proteome</keyword>
<dbReference type="InterPro" id="IPR018060">
    <property type="entry name" value="HTH_AraC"/>
</dbReference>
<keyword evidence="1" id="KW-0805">Transcription regulation</keyword>
<evidence type="ECO:0000313" key="6">
    <source>
        <dbReference type="EMBL" id="MBV4541708.1"/>
    </source>
</evidence>
<dbReference type="Pfam" id="PF12833">
    <property type="entry name" value="HTH_18"/>
    <property type="match status" value="1"/>
</dbReference>
<dbReference type="Pfam" id="PF12625">
    <property type="entry name" value="Arabinose_bd"/>
    <property type="match status" value="1"/>
</dbReference>
<evidence type="ECO:0000256" key="3">
    <source>
        <dbReference type="ARBA" id="ARBA00023163"/>
    </source>
</evidence>
<organism evidence="5">
    <name type="scientific">Pseudomonas vlassakiae</name>
    <dbReference type="NCBI Taxonomy" id="485888"/>
    <lineage>
        <taxon>Bacteria</taxon>
        <taxon>Pseudomonadati</taxon>
        <taxon>Pseudomonadota</taxon>
        <taxon>Gammaproteobacteria</taxon>
        <taxon>Pseudomonadales</taxon>
        <taxon>Pseudomonadaceae</taxon>
        <taxon>Pseudomonas</taxon>
    </lineage>
</organism>
<dbReference type="InterPro" id="IPR009057">
    <property type="entry name" value="Homeodomain-like_sf"/>
</dbReference>
<dbReference type="PANTHER" id="PTHR47894">
    <property type="entry name" value="HTH-TYPE TRANSCRIPTIONAL REGULATOR GADX"/>
    <property type="match status" value="1"/>
</dbReference>
<keyword evidence="2" id="KW-0238">DNA-binding</keyword>
<dbReference type="EMBL" id="JABWRP010000006">
    <property type="protein sequence ID" value="MBC3471028.1"/>
    <property type="molecule type" value="Genomic_DNA"/>
</dbReference>
<dbReference type="SMART" id="SM00342">
    <property type="entry name" value="HTH_ARAC"/>
    <property type="match status" value="1"/>
</dbReference>
<evidence type="ECO:0000259" key="4">
    <source>
        <dbReference type="PROSITE" id="PS01124"/>
    </source>
</evidence>
<dbReference type="RefSeq" id="WP_186602403.1">
    <property type="nucleotide sequence ID" value="NZ_JABWRP020000007.1"/>
</dbReference>
<dbReference type="EMBL" id="JABWRP020000007">
    <property type="protein sequence ID" value="MBV4541708.1"/>
    <property type="molecule type" value="Genomic_DNA"/>
</dbReference>
<dbReference type="GO" id="GO:0003700">
    <property type="term" value="F:DNA-binding transcription factor activity"/>
    <property type="evidence" value="ECO:0007669"/>
    <property type="project" value="InterPro"/>
</dbReference>
<dbReference type="GO" id="GO:0005829">
    <property type="term" value="C:cytosol"/>
    <property type="evidence" value="ECO:0007669"/>
    <property type="project" value="TreeGrafter"/>
</dbReference>
<evidence type="ECO:0000256" key="1">
    <source>
        <dbReference type="ARBA" id="ARBA00023015"/>
    </source>
</evidence>
<dbReference type="AlphaFoldDB" id="A0A923K653"/>
<evidence type="ECO:0000313" key="5">
    <source>
        <dbReference type="EMBL" id="MBC3471028.1"/>
    </source>
</evidence>
<dbReference type="Gene3D" id="1.10.10.60">
    <property type="entry name" value="Homeodomain-like"/>
    <property type="match status" value="1"/>
</dbReference>
<dbReference type="PROSITE" id="PS01124">
    <property type="entry name" value="HTH_ARAC_FAMILY_2"/>
    <property type="match status" value="1"/>
</dbReference>
<reference evidence="5 7" key="1">
    <citation type="journal article" date="2020" name="Microorganisms">
        <title>Reliable Identification of Environmental Pseudomonas Isolates Using the rpoD Gene.</title>
        <authorList>
            <consortium name="The Broad Institute Genome Sequencing Platform"/>
            <person name="Girard L."/>
            <person name="Lood C."/>
            <person name="Rokni-Zadeh H."/>
            <person name="van Noort V."/>
            <person name="Lavigne R."/>
            <person name="De Mot R."/>
        </authorList>
    </citation>
    <scope>NUCLEOTIDE SEQUENCE</scope>
    <source>
        <strain evidence="5 7">RW4S2</strain>
    </source>
</reference>
<accession>A0A923K653</accession>
<evidence type="ECO:0000256" key="2">
    <source>
        <dbReference type="ARBA" id="ARBA00023125"/>
    </source>
</evidence>
<proteinExistence type="predicted"/>
<dbReference type="SUPFAM" id="SSF46689">
    <property type="entry name" value="Homeodomain-like"/>
    <property type="match status" value="1"/>
</dbReference>
<dbReference type="GO" id="GO:0000976">
    <property type="term" value="F:transcription cis-regulatory region binding"/>
    <property type="evidence" value="ECO:0007669"/>
    <property type="project" value="TreeGrafter"/>
</dbReference>
<dbReference type="PANTHER" id="PTHR47894:SF4">
    <property type="entry name" value="HTH-TYPE TRANSCRIPTIONAL REGULATOR GADX"/>
    <property type="match status" value="1"/>
</dbReference>
<feature type="domain" description="HTH araC/xylS-type" evidence="4">
    <location>
        <begin position="226"/>
        <end position="324"/>
    </location>
</feature>
<reference evidence="6" key="3">
    <citation type="submission" date="2021-06" db="EMBL/GenBank/DDBJ databases">
        <title>Updating the genus Pseudomonas: Description of 43 new species and partition of the Pseudomonas putida group.</title>
        <authorList>
            <person name="Girard L."/>
            <person name="Lood C."/>
            <person name="Vandamme P."/>
            <person name="Rokni-Zadeh H."/>
            <person name="Van Noort V."/>
            <person name="Hofte M."/>
            <person name="Lavigne R."/>
            <person name="De Mot R."/>
        </authorList>
    </citation>
    <scope>NUCLEOTIDE SEQUENCE</scope>
    <source>
        <strain evidence="6">RW4S2</strain>
    </source>
</reference>
<dbReference type="InterPro" id="IPR032687">
    <property type="entry name" value="AraC-type_N"/>
</dbReference>
<reference evidence="5" key="2">
    <citation type="submission" date="2020-07" db="EMBL/GenBank/DDBJ databases">
        <authorList>
            <person name="Lood C."/>
            <person name="Girard L."/>
        </authorList>
    </citation>
    <scope>NUCLEOTIDE SEQUENCE</scope>
    <source>
        <strain evidence="5">RW4S2</strain>
    </source>
</reference>
<evidence type="ECO:0000313" key="7">
    <source>
        <dbReference type="Proteomes" id="UP000628137"/>
    </source>
</evidence>
<sequence>MEGIHGITQTTVKSAQPPEAGAPNDYLILSLGGLDTGGEYSHKVLFNALAAQSRQLALPSYGLQQSLHPGALFKGALRCLATSAPTVGHALVAIMRYIYSCSPSVHYRLENRPGQTVLLLYSLMPADRNNPITVEHAMLAVMLLIAEVRGSGFRPKAITFRHSPLCETAGYQNYFKCPVLFEQEQDSLIFLPGVLLEPSVGQDTELHAMLRFFLEAQSDHSDDLHAQVKRKIQMLLPLHRATLELVAESLKLHPRTLQRHLAQDGVEFEAFLDGIRRNQAEHMLRKTSLNINQISSELGYKRPTSFCRAHQRWFDMTPLEHRIAFGEPFITQINVD</sequence>
<keyword evidence="3" id="KW-0804">Transcription</keyword>
<protein>
    <submittedName>
        <fullName evidence="5 6">AraC family transcriptional regulator</fullName>
    </submittedName>
</protein>
<name>A0A923K653_9PSED</name>
<dbReference type="Proteomes" id="UP000628137">
    <property type="component" value="Unassembled WGS sequence"/>
</dbReference>
<gene>
    <name evidence="6" type="ORF">HU738_011660</name>
    <name evidence="5" type="ORF">HU738_10695</name>
</gene>
<comment type="caution">
    <text evidence="5">The sequence shown here is derived from an EMBL/GenBank/DDBJ whole genome shotgun (WGS) entry which is preliminary data.</text>
</comment>